<reference evidence="1 2" key="1">
    <citation type="journal article" date="2015" name="Genome Biol.">
        <title>Comparative genomics of Steinernema reveals deeply conserved gene regulatory networks.</title>
        <authorList>
            <person name="Dillman A.R."/>
            <person name="Macchietto M."/>
            <person name="Porter C.F."/>
            <person name="Rogers A."/>
            <person name="Williams B."/>
            <person name="Antoshechkin I."/>
            <person name="Lee M.M."/>
            <person name="Goodwin Z."/>
            <person name="Lu X."/>
            <person name="Lewis E.E."/>
            <person name="Goodrich-Blair H."/>
            <person name="Stock S.P."/>
            <person name="Adams B.J."/>
            <person name="Sternberg P.W."/>
            <person name="Mortazavi A."/>
        </authorList>
    </citation>
    <scope>NUCLEOTIDE SEQUENCE [LARGE SCALE GENOMIC DNA]</scope>
    <source>
        <strain evidence="1 2">ALL</strain>
    </source>
</reference>
<accession>A0A4U5N2K3</accession>
<dbReference type="AlphaFoldDB" id="A0A4U5N2K3"/>
<name>A0A4U5N2K3_STECR</name>
<proteinExistence type="predicted"/>
<evidence type="ECO:0000313" key="1">
    <source>
        <dbReference type="EMBL" id="TKR76508.1"/>
    </source>
</evidence>
<keyword evidence="2" id="KW-1185">Reference proteome</keyword>
<comment type="caution">
    <text evidence="1">The sequence shown here is derived from an EMBL/GenBank/DDBJ whole genome shotgun (WGS) entry which is preliminary data.</text>
</comment>
<evidence type="ECO:0000313" key="2">
    <source>
        <dbReference type="Proteomes" id="UP000298663"/>
    </source>
</evidence>
<dbReference type="Proteomes" id="UP000298663">
    <property type="component" value="Unassembled WGS sequence"/>
</dbReference>
<organism evidence="1 2">
    <name type="scientific">Steinernema carpocapsae</name>
    <name type="common">Entomopathogenic nematode</name>
    <dbReference type="NCBI Taxonomy" id="34508"/>
    <lineage>
        <taxon>Eukaryota</taxon>
        <taxon>Metazoa</taxon>
        <taxon>Ecdysozoa</taxon>
        <taxon>Nematoda</taxon>
        <taxon>Chromadorea</taxon>
        <taxon>Rhabditida</taxon>
        <taxon>Tylenchina</taxon>
        <taxon>Panagrolaimomorpha</taxon>
        <taxon>Strongyloidoidea</taxon>
        <taxon>Steinernematidae</taxon>
        <taxon>Steinernema</taxon>
    </lineage>
</organism>
<dbReference type="EMBL" id="AZBU02000005">
    <property type="protein sequence ID" value="TKR76508.1"/>
    <property type="molecule type" value="Genomic_DNA"/>
</dbReference>
<sequence length="92" mass="10283">MGPGHDPEAITIVKEVSVDRESLKPTKTVVEVCVAHQHDFYFDTTKKKCLPSVFGAEAIRPVRHSIHQKIPDFHKSLEASKPCGQFKTPACR</sequence>
<reference evidence="1 2" key="2">
    <citation type="journal article" date="2019" name="G3 (Bethesda)">
        <title>Hybrid Assembly of the Genome of the Entomopathogenic Nematode Steinernema carpocapsae Identifies the X-Chromosome.</title>
        <authorList>
            <person name="Serra L."/>
            <person name="Macchietto M."/>
            <person name="Macias-Munoz A."/>
            <person name="McGill C.J."/>
            <person name="Rodriguez I.M."/>
            <person name="Rodriguez B."/>
            <person name="Murad R."/>
            <person name="Mortazavi A."/>
        </authorList>
    </citation>
    <scope>NUCLEOTIDE SEQUENCE [LARGE SCALE GENOMIC DNA]</scope>
    <source>
        <strain evidence="1 2">ALL</strain>
    </source>
</reference>
<gene>
    <name evidence="1" type="ORF">L596_017633</name>
</gene>
<protein>
    <submittedName>
        <fullName evidence="1">Uncharacterized protein</fullName>
    </submittedName>
</protein>